<dbReference type="InParanoid" id="A0A168R5V2"/>
<accession>A0A168R5V2</accession>
<name>A0A168R5V2_ABSGL</name>
<sequence length="110" mass="12519">MFLSRPIIRSTRFLGQRYQSTYTTSSTEYVYGLSSVACALHAEKRKLLSLNVQQRLDSDRYHRSLSRKGDSNQNHGQRTPQQHDHEQASSRDCPGSICATDGTYQVSYST</sequence>
<dbReference type="EMBL" id="LT554490">
    <property type="protein sequence ID" value="SAM06154.1"/>
    <property type="molecule type" value="Genomic_DNA"/>
</dbReference>
<reference evidence="2" key="1">
    <citation type="submission" date="2016-04" db="EMBL/GenBank/DDBJ databases">
        <authorList>
            <person name="Evans L.H."/>
            <person name="Alamgir A."/>
            <person name="Owens N."/>
            <person name="Weber N.D."/>
            <person name="Virtaneva K."/>
            <person name="Barbian K."/>
            <person name="Babar A."/>
            <person name="Rosenke K."/>
        </authorList>
    </citation>
    <scope>NUCLEOTIDE SEQUENCE [LARGE SCALE GENOMIC DNA]</scope>
    <source>
        <strain evidence="2">CBS 101.48</strain>
    </source>
</reference>
<keyword evidence="3" id="KW-1185">Reference proteome</keyword>
<feature type="compositionally biased region" description="Polar residues" evidence="1">
    <location>
        <begin position="71"/>
        <end position="80"/>
    </location>
</feature>
<gene>
    <name evidence="2" type="primary">ABSGL_12030.1 scaffold 12361</name>
</gene>
<dbReference type="Proteomes" id="UP000078561">
    <property type="component" value="Unassembled WGS sequence"/>
</dbReference>
<feature type="compositionally biased region" description="Basic and acidic residues" evidence="1">
    <location>
        <begin position="58"/>
        <end position="70"/>
    </location>
</feature>
<evidence type="ECO:0000256" key="1">
    <source>
        <dbReference type="SAM" id="MobiDB-lite"/>
    </source>
</evidence>
<feature type="region of interest" description="Disordered" evidence="1">
    <location>
        <begin position="58"/>
        <end position="110"/>
    </location>
</feature>
<evidence type="ECO:0000313" key="3">
    <source>
        <dbReference type="Proteomes" id="UP000078561"/>
    </source>
</evidence>
<protein>
    <submittedName>
        <fullName evidence="2">Uncharacterized protein</fullName>
    </submittedName>
</protein>
<proteinExistence type="predicted"/>
<evidence type="ECO:0000313" key="2">
    <source>
        <dbReference type="EMBL" id="SAM06154.1"/>
    </source>
</evidence>
<organism evidence="2">
    <name type="scientific">Absidia glauca</name>
    <name type="common">Pin mould</name>
    <dbReference type="NCBI Taxonomy" id="4829"/>
    <lineage>
        <taxon>Eukaryota</taxon>
        <taxon>Fungi</taxon>
        <taxon>Fungi incertae sedis</taxon>
        <taxon>Mucoromycota</taxon>
        <taxon>Mucoromycotina</taxon>
        <taxon>Mucoromycetes</taxon>
        <taxon>Mucorales</taxon>
        <taxon>Cunninghamellaceae</taxon>
        <taxon>Absidia</taxon>
    </lineage>
</organism>
<dbReference type="AlphaFoldDB" id="A0A168R5V2"/>